<dbReference type="PROSITE" id="PS01296">
    <property type="entry name" value="RSMI"/>
    <property type="match status" value="1"/>
</dbReference>
<dbReference type="InterPro" id="IPR035996">
    <property type="entry name" value="4pyrrol_Methylase_sf"/>
</dbReference>
<comment type="catalytic activity">
    <reaction evidence="6">
        <text>cytidine(1402) in 16S rRNA + S-adenosyl-L-methionine = 2'-O-methylcytidine(1402) in 16S rRNA + S-adenosyl-L-homocysteine + H(+)</text>
        <dbReference type="Rhea" id="RHEA:42924"/>
        <dbReference type="Rhea" id="RHEA-COMP:10285"/>
        <dbReference type="Rhea" id="RHEA-COMP:10286"/>
        <dbReference type="ChEBI" id="CHEBI:15378"/>
        <dbReference type="ChEBI" id="CHEBI:57856"/>
        <dbReference type="ChEBI" id="CHEBI:59789"/>
        <dbReference type="ChEBI" id="CHEBI:74495"/>
        <dbReference type="ChEBI" id="CHEBI:82748"/>
        <dbReference type="EC" id="2.1.1.198"/>
    </reaction>
</comment>
<protein>
    <recommendedName>
        <fullName evidence="6">Ribosomal RNA small subunit methyltransferase I</fullName>
        <ecNumber evidence="6">2.1.1.198</ecNumber>
    </recommendedName>
    <alternativeName>
        <fullName evidence="6">16S rRNA 2'-O-ribose C1402 methyltransferase</fullName>
    </alternativeName>
    <alternativeName>
        <fullName evidence="6">rRNA (cytidine-2'-O-)-methyltransferase RsmI</fullName>
    </alternativeName>
</protein>
<evidence type="ECO:0000313" key="8">
    <source>
        <dbReference type="EMBL" id="GAX88689.1"/>
    </source>
</evidence>
<dbReference type="FunFam" id="3.30.950.10:FF:000002">
    <property type="entry name" value="Ribosomal RNA small subunit methyltransferase I"/>
    <property type="match status" value="1"/>
</dbReference>
<keyword evidence="3 6" id="KW-0489">Methyltransferase</keyword>
<evidence type="ECO:0000256" key="4">
    <source>
        <dbReference type="ARBA" id="ARBA00022679"/>
    </source>
</evidence>
<dbReference type="Gene3D" id="3.30.950.10">
    <property type="entry name" value="Methyltransferase, Cobalt-precorrin-4 Transmethylase, Domain 2"/>
    <property type="match status" value="1"/>
</dbReference>
<evidence type="ECO:0000256" key="1">
    <source>
        <dbReference type="ARBA" id="ARBA00022490"/>
    </source>
</evidence>
<accession>A0A292YIJ1</accession>
<dbReference type="Proteomes" id="UP000217785">
    <property type="component" value="Unassembled WGS sequence"/>
</dbReference>
<comment type="function">
    <text evidence="6">Catalyzes the 2'-O-methylation of the ribose of cytidine 1402 (C1402) in 16S rRNA.</text>
</comment>
<evidence type="ECO:0000256" key="5">
    <source>
        <dbReference type="ARBA" id="ARBA00022691"/>
    </source>
</evidence>
<dbReference type="GO" id="GO:0005737">
    <property type="term" value="C:cytoplasm"/>
    <property type="evidence" value="ECO:0007669"/>
    <property type="project" value="UniProtKB-SubCell"/>
</dbReference>
<comment type="similarity">
    <text evidence="6">Belongs to the methyltransferase superfamily. RsmI family.</text>
</comment>
<dbReference type="HAMAP" id="MF_01877">
    <property type="entry name" value="16SrRNA_methyltr_I"/>
    <property type="match status" value="1"/>
</dbReference>
<dbReference type="FunFam" id="3.40.1010.10:FF:000007">
    <property type="entry name" value="Ribosomal RNA small subunit methyltransferase I"/>
    <property type="match status" value="1"/>
</dbReference>
<dbReference type="EC" id="2.1.1.198" evidence="6"/>
<dbReference type="Gene3D" id="3.40.1010.10">
    <property type="entry name" value="Cobalt-precorrin-4 Transmethylase, Domain 1"/>
    <property type="match status" value="1"/>
</dbReference>
<dbReference type="NCBIfam" id="TIGR00096">
    <property type="entry name" value="16S rRNA (cytidine(1402)-2'-O)-methyltransferase"/>
    <property type="match status" value="1"/>
</dbReference>
<keyword evidence="2 6" id="KW-0698">rRNA processing</keyword>
<name>A0A292YIJ1_9BACL</name>
<comment type="subcellular location">
    <subcellularLocation>
        <location evidence="6">Cytoplasm</location>
    </subcellularLocation>
</comment>
<evidence type="ECO:0000256" key="3">
    <source>
        <dbReference type="ARBA" id="ARBA00022603"/>
    </source>
</evidence>
<feature type="domain" description="Tetrapyrrole methylase" evidence="7">
    <location>
        <begin position="15"/>
        <end position="215"/>
    </location>
</feature>
<dbReference type="InterPro" id="IPR008189">
    <property type="entry name" value="rRNA_ssu_MeTfrase_I"/>
</dbReference>
<keyword evidence="9" id="KW-1185">Reference proteome</keyword>
<evidence type="ECO:0000259" key="7">
    <source>
        <dbReference type="Pfam" id="PF00590"/>
    </source>
</evidence>
<evidence type="ECO:0000313" key="9">
    <source>
        <dbReference type="Proteomes" id="UP000217785"/>
    </source>
</evidence>
<dbReference type="EMBL" id="BDUF01000007">
    <property type="protein sequence ID" value="GAX88689.1"/>
    <property type="molecule type" value="Genomic_DNA"/>
</dbReference>
<reference evidence="9" key="1">
    <citation type="submission" date="2017-07" db="EMBL/GenBank/DDBJ databases">
        <title>Draft genome sequence of Effusibacillus lacus strain skLN1.</title>
        <authorList>
            <person name="Watanabe M."/>
            <person name="Kojima H."/>
            <person name="Fukui M."/>
        </authorList>
    </citation>
    <scope>NUCLEOTIDE SEQUENCE [LARGE SCALE GENOMIC DNA]</scope>
    <source>
        <strain evidence="9">skLN1</strain>
    </source>
</reference>
<sequence>MEKKYSYQTSDDKGTLYLVATPIGNLQDMTFRAVETLRQSAVIAAEDTRQTRKLLTHFQIEGPRLTSYHEHNKNRMEEEIIGLLDSGHSVSLVSDAGTPGISDPGEDLVRAAVAKGHRVVPIPGACAAITALVASGMPTDQFSFVGFLPRERKERRKMLERWRSRPETLLFYEAPHRLKDTVKDLLEVLGNRRVTTARELTKRFEEFARGTLKELLEMLETESSKGEYVLVVEGADPLATVEESAAWWEPLTVIEHVHELMKRGIDKKEAIKQVAKERNLPKREVYGAVLEADEKENH</sequence>
<dbReference type="AlphaFoldDB" id="A0A292YIJ1"/>
<comment type="caution">
    <text evidence="8">The sequence shown here is derived from an EMBL/GenBank/DDBJ whole genome shotgun (WGS) entry which is preliminary data.</text>
</comment>
<dbReference type="RefSeq" id="WP_096180387.1">
    <property type="nucleotide sequence ID" value="NZ_BDUF01000007.1"/>
</dbReference>
<dbReference type="PANTHER" id="PTHR46111">
    <property type="entry name" value="RIBOSOMAL RNA SMALL SUBUNIT METHYLTRANSFERASE I"/>
    <property type="match status" value="1"/>
</dbReference>
<dbReference type="InterPro" id="IPR014777">
    <property type="entry name" value="4pyrrole_Mease_sub1"/>
</dbReference>
<proteinExistence type="inferred from homology"/>
<dbReference type="GO" id="GO:0070677">
    <property type="term" value="F:rRNA (cytosine-2'-O-)-methyltransferase activity"/>
    <property type="evidence" value="ECO:0007669"/>
    <property type="project" value="UniProtKB-UniRule"/>
</dbReference>
<dbReference type="PIRSF" id="PIRSF005917">
    <property type="entry name" value="MTase_YraL"/>
    <property type="match status" value="1"/>
</dbReference>
<dbReference type="SUPFAM" id="SSF53790">
    <property type="entry name" value="Tetrapyrrole methylase"/>
    <property type="match status" value="1"/>
</dbReference>
<dbReference type="OrthoDB" id="9809084at2"/>
<dbReference type="CDD" id="cd11648">
    <property type="entry name" value="RsmI"/>
    <property type="match status" value="1"/>
</dbReference>
<dbReference type="InterPro" id="IPR014776">
    <property type="entry name" value="4pyrrole_Mease_sub2"/>
</dbReference>
<dbReference type="InterPro" id="IPR000878">
    <property type="entry name" value="4pyrrol_Mease"/>
</dbReference>
<keyword evidence="1 6" id="KW-0963">Cytoplasm</keyword>
<dbReference type="PANTHER" id="PTHR46111:SF1">
    <property type="entry name" value="RIBOSOMAL RNA SMALL SUBUNIT METHYLTRANSFERASE I"/>
    <property type="match status" value="1"/>
</dbReference>
<dbReference type="Pfam" id="PF00590">
    <property type="entry name" value="TP_methylase"/>
    <property type="match status" value="1"/>
</dbReference>
<evidence type="ECO:0000256" key="2">
    <source>
        <dbReference type="ARBA" id="ARBA00022552"/>
    </source>
</evidence>
<gene>
    <name evidence="6" type="primary">rsmI</name>
    <name evidence="8" type="ORF">EFBL_0301</name>
</gene>
<dbReference type="InterPro" id="IPR018063">
    <property type="entry name" value="SAM_MeTrfase_RsmI_CS"/>
</dbReference>
<keyword evidence="5 6" id="KW-0949">S-adenosyl-L-methionine</keyword>
<evidence type="ECO:0000256" key="6">
    <source>
        <dbReference type="HAMAP-Rule" id="MF_01877"/>
    </source>
</evidence>
<keyword evidence="4 6" id="KW-0808">Transferase</keyword>
<organism evidence="8 9">
    <name type="scientific">Effusibacillus lacus</name>
    <dbReference type="NCBI Taxonomy" id="1348429"/>
    <lineage>
        <taxon>Bacteria</taxon>
        <taxon>Bacillati</taxon>
        <taxon>Bacillota</taxon>
        <taxon>Bacilli</taxon>
        <taxon>Bacillales</taxon>
        <taxon>Alicyclobacillaceae</taxon>
        <taxon>Effusibacillus</taxon>
    </lineage>
</organism>